<gene>
    <name evidence="1" type="ORF">CCUS01_08447</name>
</gene>
<comment type="caution">
    <text evidence="1">The sequence shown here is derived from an EMBL/GenBank/DDBJ whole genome shotgun (WGS) entry which is preliminary data.</text>
</comment>
<organism evidence="1 2">
    <name type="scientific">Colletotrichum cuscutae</name>
    <dbReference type="NCBI Taxonomy" id="1209917"/>
    <lineage>
        <taxon>Eukaryota</taxon>
        <taxon>Fungi</taxon>
        <taxon>Dikarya</taxon>
        <taxon>Ascomycota</taxon>
        <taxon>Pezizomycotina</taxon>
        <taxon>Sordariomycetes</taxon>
        <taxon>Hypocreomycetidae</taxon>
        <taxon>Glomerellales</taxon>
        <taxon>Glomerellaceae</taxon>
        <taxon>Colletotrichum</taxon>
        <taxon>Colletotrichum acutatum species complex</taxon>
    </lineage>
</organism>
<keyword evidence="2" id="KW-1185">Reference proteome</keyword>
<reference evidence="1" key="1">
    <citation type="submission" date="2016-11" db="EMBL/GenBank/DDBJ databases">
        <title>The genome sequence of Colletotrichum cuscutae.</title>
        <authorList>
            <person name="Baroncelli R."/>
        </authorList>
    </citation>
    <scope>NUCLEOTIDE SEQUENCE</scope>
    <source>
        <strain evidence="1">IMI 304802</strain>
    </source>
</reference>
<dbReference type="AlphaFoldDB" id="A0AAI9UR95"/>
<accession>A0AAI9UR95</accession>
<dbReference type="Proteomes" id="UP001239213">
    <property type="component" value="Unassembled WGS sequence"/>
</dbReference>
<name>A0AAI9UR95_9PEZI</name>
<proteinExistence type="predicted"/>
<dbReference type="EMBL" id="MPDP01000268">
    <property type="protein sequence ID" value="KAK1463042.1"/>
    <property type="molecule type" value="Genomic_DNA"/>
</dbReference>
<evidence type="ECO:0000313" key="1">
    <source>
        <dbReference type="EMBL" id="KAK1463042.1"/>
    </source>
</evidence>
<protein>
    <submittedName>
        <fullName evidence="1">Uncharacterized protein</fullName>
    </submittedName>
</protein>
<sequence>MAQTLLEEPTRQCSFPSALRAIFSRCSRNPLSSSITTVASNQTVNSWLSKMSRQARKPSGPSSHLLLTTTIQPVSLLVYLVNLRSNGSEAEWKKTNG</sequence>
<evidence type="ECO:0000313" key="2">
    <source>
        <dbReference type="Proteomes" id="UP001239213"/>
    </source>
</evidence>